<organism evidence="2">
    <name type="scientific">viral metagenome</name>
    <dbReference type="NCBI Taxonomy" id="1070528"/>
    <lineage>
        <taxon>unclassified sequences</taxon>
        <taxon>metagenomes</taxon>
        <taxon>organismal metagenomes</taxon>
    </lineage>
</organism>
<proteinExistence type="predicted"/>
<protein>
    <recommendedName>
        <fullName evidence="1">Exodeoxyribonuclease X-like C-terminal domain-containing protein</fullName>
    </recommendedName>
</protein>
<gene>
    <name evidence="2" type="ORF">MM171A02529_0002</name>
</gene>
<reference evidence="2" key="1">
    <citation type="submission" date="2020-03" db="EMBL/GenBank/DDBJ databases">
        <title>The deep terrestrial virosphere.</title>
        <authorList>
            <person name="Holmfeldt K."/>
            <person name="Nilsson E."/>
            <person name="Simone D."/>
            <person name="Lopez-Fernandez M."/>
            <person name="Wu X."/>
            <person name="de Brujin I."/>
            <person name="Lundin D."/>
            <person name="Andersson A."/>
            <person name="Bertilsson S."/>
            <person name="Dopson M."/>
        </authorList>
    </citation>
    <scope>NUCLEOTIDE SEQUENCE</scope>
    <source>
        <strain evidence="2">MM171A02529</strain>
    </source>
</reference>
<dbReference type="AlphaFoldDB" id="A0A6M3X4I9"/>
<dbReference type="EMBL" id="MT143912">
    <property type="protein sequence ID" value="QJH92690.1"/>
    <property type="molecule type" value="Genomic_DNA"/>
</dbReference>
<dbReference type="InterPro" id="IPR046768">
    <property type="entry name" value="ExoX-like_C"/>
</dbReference>
<evidence type="ECO:0000259" key="1">
    <source>
        <dbReference type="Pfam" id="PF20600"/>
    </source>
</evidence>
<accession>A0A6M3X4I9</accession>
<evidence type="ECO:0000313" key="2">
    <source>
        <dbReference type="EMBL" id="QJH92690.1"/>
    </source>
</evidence>
<dbReference type="Pfam" id="PF20600">
    <property type="entry name" value="ExoX-like_C"/>
    <property type="match status" value="1"/>
</dbReference>
<name>A0A6M3X4I9_9ZZZZ</name>
<feature type="domain" description="Exodeoxyribonuclease X-like C-terminal" evidence="1">
    <location>
        <begin position="18"/>
        <end position="45"/>
    </location>
</feature>
<sequence>MEYTIIDHIAKMSDDGYFKFGQYKDNLFTEVRKKDPSYFIWIWDNIGDRLADDLYKYIEINLENLEKEAEAKYDEFLYDTYDGVEIIKY</sequence>